<keyword evidence="12 14" id="KW-0472">Membrane</keyword>
<dbReference type="Gene3D" id="3.40.710.10">
    <property type="entry name" value="DD-peptidase/beta-lactamase superfamily"/>
    <property type="match status" value="1"/>
</dbReference>
<feature type="transmembrane region" description="Helical" evidence="14">
    <location>
        <begin position="20"/>
        <end position="40"/>
    </location>
</feature>
<keyword evidence="18" id="KW-1185">Reference proteome</keyword>
<evidence type="ECO:0000256" key="6">
    <source>
        <dbReference type="ARBA" id="ARBA00022670"/>
    </source>
</evidence>
<evidence type="ECO:0000259" key="16">
    <source>
        <dbReference type="Pfam" id="PF03717"/>
    </source>
</evidence>
<dbReference type="GO" id="GO:0005886">
    <property type="term" value="C:plasma membrane"/>
    <property type="evidence" value="ECO:0007669"/>
    <property type="project" value="UniProtKB-SubCell"/>
</dbReference>
<keyword evidence="10" id="KW-0573">Peptidoglycan synthesis</keyword>
<keyword evidence="7 14" id="KW-0812">Transmembrane</keyword>
<accession>A0A840IIN2</accession>
<evidence type="ECO:0000256" key="14">
    <source>
        <dbReference type="SAM" id="Phobius"/>
    </source>
</evidence>
<keyword evidence="5" id="KW-0997">Cell inner membrane</keyword>
<dbReference type="Pfam" id="PF00905">
    <property type="entry name" value="Transpeptidase"/>
    <property type="match status" value="1"/>
</dbReference>
<dbReference type="Gene3D" id="3.90.1310.10">
    <property type="entry name" value="Penicillin-binding protein 2a (Domain 2)"/>
    <property type="match status" value="1"/>
</dbReference>
<evidence type="ECO:0000256" key="5">
    <source>
        <dbReference type="ARBA" id="ARBA00022519"/>
    </source>
</evidence>
<dbReference type="PANTHER" id="PTHR30627:SF2">
    <property type="entry name" value="PEPTIDOGLYCAN D,D-TRANSPEPTIDASE MRDA"/>
    <property type="match status" value="1"/>
</dbReference>
<dbReference type="GO" id="GO:0071972">
    <property type="term" value="F:peptidoglycan L,D-transpeptidase activity"/>
    <property type="evidence" value="ECO:0007669"/>
    <property type="project" value="TreeGrafter"/>
</dbReference>
<dbReference type="Proteomes" id="UP000585272">
    <property type="component" value="Unassembled WGS sequence"/>
</dbReference>
<dbReference type="GO" id="GO:0008658">
    <property type="term" value="F:penicillin binding"/>
    <property type="evidence" value="ECO:0007669"/>
    <property type="project" value="InterPro"/>
</dbReference>
<dbReference type="InterPro" id="IPR001460">
    <property type="entry name" value="PCN-bd_Tpept"/>
</dbReference>
<keyword evidence="6" id="KW-0645">Protease</keyword>
<evidence type="ECO:0000256" key="13">
    <source>
        <dbReference type="ARBA" id="ARBA00023316"/>
    </source>
</evidence>
<keyword evidence="4" id="KW-1003">Cell membrane</keyword>
<dbReference type="SUPFAM" id="SSF56519">
    <property type="entry name" value="Penicillin binding protein dimerisation domain"/>
    <property type="match status" value="1"/>
</dbReference>
<dbReference type="SUPFAM" id="SSF56601">
    <property type="entry name" value="beta-lactamase/transpeptidase-like"/>
    <property type="match status" value="1"/>
</dbReference>
<dbReference type="InterPro" id="IPR005311">
    <property type="entry name" value="PBP_dimer"/>
</dbReference>
<evidence type="ECO:0000256" key="9">
    <source>
        <dbReference type="ARBA" id="ARBA00022960"/>
    </source>
</evidence>
<dbReference type="InterPro" id="IPR017790">
    <property type="entry name" value="Penicillin-binding_protein_2"/>
</dbReference>
<keyword evidence="8" id="KW-0378">Hydrolase</keyword>
<dbReference type="GO" id="GO:0009002">
    <property type="term" value="F:serine-type D-Ala-D-Ala carboxypeptidase activity"/>
    <property type="evidence" value="ECO:0007669"/>
    <property type="project" value="InterPro"/>
</dbReference>
<evidence type="ECO:0000256" key="1">
    <source>
        <dbReference type="ARBA" id="ARBA00004167"/>
    </source>
</evidence>
<dbReference type="InterPro" id="IPR036138">
    <property type="entry name" value="PBP_dimer_sf"/>
</dbReference>
<keyword evidence="13" id="KW-0961">Cell wall biogenesis/degradation</keyword>
<dbReference type="GO" id="GO:0008360">
    <property type="term" value="P:regulation of cell shape"/>
    <property type="evidence" value="ECO:0007669"/>
    <property type="project" value="UniProtKB-KW"/>
</dbReference>
<dbReference type="NCBIfam" id="TIGR03423">
    <property type="entry name" value="pbp2_mrdA"/>
    <property type="match status" value="1"/>
</dbReference>
<organism evidence="17 18">
    <name type="scientific">Conexibacter arvalis</name>
    <dbReference type="NCBI Taxonomy" id="912552"/>
    <lineage>
        <taxon>Bacteria</taxon>
        <taxon>Bacillati</taxon>
        <taxon>Actinomycetota</taxon>
        <taxon>Thermoleophilia</taxon>
        <taxon>Solirubrobacterales</taxon>
        <taxon>Conexibacteraceae</taxon>
        <taxon>Conexibacter</taxon>
    </lineage>
</organism>
<name>A0A840IIN2_9ACTN</name>
<dbReference type="GO" id="GO:0006508">
    <property type="term" value="P:proteolysis"/>
    <property type="evidence" value="ECO:0007669"/>
    <property type="project" value="UniProtKB-KW"/>
</dbReference>
<evidence type="ECO:0000256" key="10">
    <source>
        <dbReference type="ARBA" id="ARBA00022984"/>
    </source>
</evidence>
<evidence type="ECO:0000256" key="3">
    <source>
        <dbReference type="ARBA" id="ARBA00007171"/>
    </source>
</evidence>
<evidence type="ECO:0000256" key="2">
    <source>
        <dbReference type="ARBA" id="ARBA00004236"/>
    </source>
</evidence>
<comment type="subcellular location">
    <subcellularLocation>
        <location evidence="2">Cell membrane</location>
    </subcellularLocation>
    <subcellularLocation>
        <location evidence="1">Membrane</location>
        <topology evidence="1">Single-pass membrane protein</topology>
    </subcellularLocation>
</comment>
<reference evidence="17 18" key="1">
    <citation type="submission" date="2020-08" db="EMBL/GenBank/DDBJ databases">
        <title>Genomic Encyclopedia of Archaeal and Bacterial Type Strains, Phase II (KMG-II): from individual species to whole genera.</title>
        <authorList>
            <person name="Goeker M."/>
        </authorList>
    </citation>
    <scope>NUCLEOTIDE SEQUENCE [LARGE SCALE GENOMIC DNA]</scope>
    <source>
        <strain evidence="17 18">DSM 23288</strain>
    </source>
</reference>
<evidence type="ECO:0000259" key="15">
    <source>
        <dbReference type="Pfam" id="PF00905"/>
    </source>
</evidence>
<comment type="caution">
    <text evidence="17">The sequence shown here is derived from an EMBL/GenBank/DDBJ whole genome shotgun (WGS) entry which is preliminary data.</text>
</comment>
<evidence type="ECO:0000256" key="12">
    <source>
        <dbReference type="ARBA" id="ARBA00023136"/>
    </source>
</evidence>
<dbReference type="GO" id="GO:0071555">
    <property type="term" value="P:cell wall organization"/>
    <property type="evidence" value="ECO:0007669"/>
    <property type="project" value="UniProtKB-KW"/>
</dbReference>
<protein>
    <submittedName>
        <fullName evidence="17">Penicillin-binding protein 2</fullName>
    </submittedName>
</protein>
<feature type="domain" description="Penicillin-binding protein transpeptidase" evidence="15">
    <location>
        <begin position="302"/>
        <end position="651"/>
    </location>
</feature>
<feature type="domain" description="Penicillin-binding protein dimerisation" evidence="16">
    <location>
        <begin position="63"/>
        <end position="254"/>
    </location>
</feature>
<evidence type="ECO:0000256" key="8">
    <source>
        <dbReference type="ARBA" id="ARBA00022801"/>
    </source>
</evidence>
<evidence type="ECO:0000256" key="7">
    <source>
        <dbReference type="ARBA" id="ARBA00022692"/>
    </source>
</evidence>
<dbReference type="GO" id="GO:0009252">
    <property type="term" value="P:peptidoglycan biosynthetic process"/>
    <property type="evidence" value="ECO:0007669"/>
    <property type="project" value="UniProtKB-KW"/>
</dbReference>
<dbReference type="EMBL" id="JACHNU010000005">
    <property type="protein sequence ID" value="MBB4663810.1"/>
    <property type="molecule type" value="Genomic_DNA"/>
</dbReference>
<proteinExistence type="inferred from homology"/>
<dbReference type="PANTHER" id="PTHR30627">
    <property type="entry name" value="PEPTIDOGLYCAN D,D-TRANSPEPTIDASE"/>
    <property type="match status" value="1"/>
</dbReference>
<dbReference type="InterPro" id="IPR050515">
    <property type="entry name" value="Beta-lactam/transpept"/>
</dbReference>
<dbReference type="InterPro" id="IPR012338">
    <property type="entry name" value="Beta-lactam/transpept-like"/>
</dbReference>
<dbReference type="AlphaFoldDB" id="A0A840IIN2"/>
<gene>
    <name evidence="17" type="ORF">BDZ31_003411</name>
</gene>
<dbReference type="RefSeq" id="WP_183343536.1">
    <property type="nucleotide sequence ID" value="NZ_JACHNU010000005.1"/>
</dbReference>
<evidence type="ECO:0000256" key="11">
    <source>
        <dbReference type="ARBA" id="ARBA00022989"/>
    </source>
</evidence>
<sequence>MIESPDDRRGQLSPQLAMRVAILGGIAFAIFGIIFFRLWFLQVLSGDQYLAEASSNRVRRVTIQAPRGEMIDRNGNVLVRNRSAVSIVASPTRLPDAEDPARERLFRRLSWVLGVSTRPRACRFGSGRTREVKRRMPLQCRVEQSIGALPYADVVVEPDASTAVYTYLAERAREFPGVETRTAWVREYPHRTVGAHLFGTVGQIDEEGLRNPKFRGVRGGTVVGKNGLEYVYDHYLRGQNGWQRIQVDAHGRATGRPLRSTEPVKGNDLKLSVDLDLLRVGQQALVNGKQLAQQNGNPANGGAFVAMNPDTGEVYAMGSDPSYDPSLFAQPIIPEREYNELRDDPDRPLFNRATQGTFAIGSTFKPVTIAAALAAGKTHVGEIWNDTGSWRSGAQVRYNAGRTIYGSVDLVDALSVSVDTFFYDLGARLNVDPSGNPHGGPLQEWARKFGFGAPTGVDIGNEAGGTIPDPDHIRELQDAERRCRRRDRRDNCYIADLNETWTVGDNVSFAIGQGDFLATPLQLATAYAAIRNGGTIVRPHLWMEALNAREEVVDRYTVKPGRRIEIPAIDTIREGLIKSTTDPRGTSTDVFAGFGKPVYGKTGTAEIVNRPDQSWYVAYVPDEQRPIVVAAVIQNGGFGAQAAAPAVRQILSQWFYGNPGRAVAGSSTTN</sequence>
<dbReference type="Pfam" id="PF03717">
    <property type="entry name" value="PBP_dimer"/>
    <property type="match status" value="1"/>
</dbReference>
<evidence type="ECO:0000313" key="18">
    <source>
        <dbReference type="Proteomes" id="UP000585272"/>
    </source>
</evidence>
<comment type="similarity">
    <text evidence="3">Belongs to the transpeptidase family.</text>
</comment>
<evidence type="ECO:0000313" key="17">
    <source>
        <dbReference type="EMBL" id="MBB4663810.1"/>
    </source>
</evidence>
<keyword evidence="11 14" id="KW-1133">Transmembrane helix</keyword>
<evidence type="ECO:0000256" key="4">
    <source>
        <dbReference type="ARBA" id="ARBA00022475"/>
    </source>
</evidence>
<keyword evidence="9" id="KW-0133">Cell shape</keyword>